<reference evidence="1" key="3">
    <citation type="submission" date="2025-09" db="UniProtKB">
        <authorList>
            <consortium name="Ensembl"/>
        </authorList>
    </citation>
    <scope>IDENTIFICATION</scope>
</reference>
<name>A0A2I3H837_NOMLE</name>
<proteinExistence type="predicted"/>
<dbReference type="InterPro" id="IPR039049">
    <property type="entry name" value="ELOB"/>
</dbReference>
<organism evidence="1 2">
    <name type="scientific">Nomascus leucogenys</name>
    <name type="common">Northern white-cheeked gibbon</name>
    <name type="synonym">Hylobates leucogenys</name>
    <dbReference type="NCBI Taxonomy" id="61853"/>
    <lineage>
        <taxon>Eukaryota</taxon>
        <taxon>Metazoa</taxon>
        <taxon>Chordata</taxon>
        <taxon>Craniata</taxon>
        <taxon>Vertebrata</taxon>
        <taxon>Euteleostomi</taxon>
        <taxon>Mammalia</taxon>
        <taxon>Eutheria</taxon>
        <taxon>Euarchontoglires</taxon>
        <taxon>Primates</taxon>
        <taxon>Haplorrhini</taxon>
        <taxon>Catarrhini</taxon>
        <taxon>Hylobatidae</taxon>
        <taxon>Nomascus</taxon>
    </lineage>
</organism>
<dbReference type="GO" id="GO:0030891">
    <property type="term" value="C:VCB complex"/>
    <property type="evidence" value="ECO:0007669"/>
    <property type="project" value="InterPro"/>
</dbReference>
<dbReference type="OMA" id="AMEVIVM"/>
<dbReference type="Gene3D" id="3.10.20.90">
    <property type="entry name" value="Phosphatidylinositol 3-kinase Catalytic Subunit, Chain A, domain 1"/>
    <property type="match status" value="1"/>
</dbReference>
<sequence length="62" mass="7223">MDVFLTIRRHKTTMFTDAKESSVVFELKRIVEAILKRLPDKQWLSLRPCASSRFPARPSCLT</sequence>
<reference evidence="1 2" key="1">
    <citation type="submission" date="2012-10" db="EMBL/GenBank/DDBJ databases">
        <authorList>
            <consortium name="Gibbon Genome Sequencing Consortium"/>
        </authorList>
    </citation>
    <scope>NUCLEOTIDE SEQUENCE [LARGE SCALE GENOMIC DNA]</scope>
</reference>
<evidence type="ECO:0008006" key="3">
    <source>
        <dbReference type="Google" id="ProtNLM"/>
    </source>
</evidence>
<dbReference type="PANTHER" id="PTHR13248:SF4">
    <property type="entry name" value="ELONGIN B"/>
    <property type="match status" value="1"/>
</dbReference>
<protein>
    <recommendedName>
        <fullName evidence="3">Ubiquitin-like domain-containing protein</fullName>
    </recommendedName>
</protein>
<dbReference type="STRING" id="61853.ENSNLEP00000039675"/>
<evidence type="ECO:0000313" key="2">
    <source>
        <dbReference type="Proteomes" id="UP000001073"/>
    </source>
</evidence>
<dbReference type="PANTHER" id="PTHR13248">
    <property type="entry name" value="TRANSCRIPTION ELONGATION FACTOR B POLYPEPTIDE 2"/>
    <property type="match status" value="1"/>
</dbReference>
<dbReference type="GO" id="GO:0006368">
    <property type="term" value="P:transcription elongation by RNA polymerase II"/>
    <property type="evidence" value="ECO:0007669"/>
    <property type="project" value="InterPro"/>
</dbReference>
<dbReference type="Proteomes" id="UP000001073">
    <property type="component" value="Chromosome 5"/>
</dbReference>
<keyword evidence="2" id="KW-1185">Reference proteome</keyword>
<dbReference type="Ensembl" id="ENSNLET00000051735.1">
    <property type="protein sequence ID" value="ENSNLEP00000039675.1"/>
    <property type="gene ID" value="ENSNLEG00000029346.1"/>
</dbReference>
<dbReference type="EMBL" id="ADFV01075070">
    <property type="status" value="NOT_ANNOTATED_CDS"/>
    <property type="molecule type" value="Genomic_DNA"/>
</dbReference>
<evidence type="ECO:0000313" key="1">
    <source>
        <dbReference type="Ensembl" id="ENSNLEP00000039675.1"/>
    </source>
</evidence>
<dbReference type="AlphaFoldDB" id="A0A2I3H837"/>
<reference evidence="1" key="2">
    <citation type="submission" date="2025-08" db="UniProtKB">
        <authorList>
            <consortium name="Ensembl"/>
        </authorList>
    </citation>
    <scope>IDENTIFICATION</scope>
</reference>
<dbReference type="GeneTree" id="ENSGT00390000018316"/>
<dbReference type="GO" id="GO:0070449">
    <property type="term" value="C:elongin complex"/>
    <property type="evidence" value="ECO:0007669"/>
    <property type="project" value="InterPro"/>
</dbReference>
<dbReference type="SUPFAM" id="SSF54236">
    <property type="entry name" value="Ubiquitin-like"/>
    <property type="match status" value="1"/>
</dbReference>
<dbReference type="InterPro" id="IPR029071">
    <property type="entry name" value="Ubiquitin-like_domsf"/>
</dbReference>
<dbReference type="InParanoid" id="A0A2I3H837"/>
<accession>A0A2I3H837</accession>